<feature type="domain" description="RFX-type winged-helix" evidence="10">
    <location>
        <begin position="492"/>
        <end position="568"/>
    </location>
</feature>
<dbReference type="InterPro" id="IPR037138">
    <property type="entry name" value="His_deacetylse_dom_sf"/>
</dbReference>
<dbReference type="InterPro" id="IPR036431">
    <property type="entry name" value="ARID_dom_sf"/>
</dbReference>
<evidence type="ECO:0000256" key="7">
    <source>
        <dbReference type="SAM" id="MobiDB-lite"/>
    </source>
</evidence>
<dbReference type="InterPro" id="IPR023801">
    <property type="entry name" value="His_deacetylse_dom"/>
</dbReference>
<dbReference type="InterPro" id="IPR013087">
    <property type="entry name" value="Znf_C2H2_type"/>
</dbReference>
<proteinExistence type="predicted"/>
<dbReference type="Pfam" id="PF01388">
    <property type="entry name" value="ARID"/>
    <property type="match status" value="1"/>
</dbReference>
<evidence type="ECO:0000259" key="10">
    <source>
        <dbReference type="PROSITE" id="PS51526"/>
    </source>
</evidence>
<dbReference type="SUPFAM" id="SSF52768">
    <property type="entry name" value="Arginase/deacetylase"/>
    <property type="match status" value="1"/>
</dbReference>
<dbReference type="GO" id="GO:0141221">
    <property type="term" value="F:histone deacetylase activity, hydrolytic mechanism"/>
    <property type="evidence" value="ECO:0007669"/>
    <property type="project" value="UniProtKB-EC"/>
</dbReference>
<dbReference type="GO" id="GO:0006355">
    <property type="term" value="P:regulation of DNA-templated transcription"/>
    <property type="evidence" value="ECO:0007669"/>
    <property type="project" value="InterPro"/>
</dbReference>
<dbReference type="InterPro" id="IPR023696">
    <property type="entry name" value="Ureohydrolase_dom_sf"/>
</dbReference>
<dbReference type="InterPro" id="IPR000286">
    <property type="entry name" value="HDACs"/>
</dbReference>
<dbReference type="GO" id="GO:0008270">
    <property type="term" value="F:zinc ion binding"/>
    <property type="evidence" value="ECO:0007669"/>
    <property type="project" value="UniProtKB-KW"/>
</dbReference>
<evidence type="ECO:0000256" key="4">
    <source>
        <dbReference type="ARBA" id="ARBA00023242"/>
    </source>
</evidence>
<dbReference type="PANTHER" id="PTHR22970:SF14">
    <property type="entry name" value="AT-RICH INTERACTIVE DOMAIN-CONTAINING PROTEIN 2"/>
    <property type="match status" value="1"/>
</dbReference>
<evidence type="ECO:0000256" key="5">
    <source>
        <dbReference type="ARBA" id="ARBA00048287"/>
    </source>
</evidence>
<name>A0A915PZ20_9BILA</name>
<keyword evidence="1" id="KW-0156">Chromatin regulator</keyword>
<comment type="catalytic activity">
    <reaction evidence="5">
        <text>N(6)-acetyl-L-lysyl-[histone] + H2O = L-lysyl-[histone] + acetate</text>
        <dbReference type="Rhea" id="RHEA:58196"/>
        <dbReference type="Rhea" id="RHEA-COMP:9845"/>
        <dbReference type="Rhea" id="RHEA-COMP:11338"/>
        <dbReference type="ChEBI" id="CHEBI:15377"/>
        <dbReference type="ChEBI" id="CHEBI:29969"/>
        <dbReference type="ChEBI" id="CHEBI:30089"/>
        <dbReference type="ChEBI" id="CHEBI:61930"/>
        <dbReference type="EC" id="3.5.1.98"/>
    </reaction>
</comment>
<organism evidence="11 12">
    <name type="scientific">Setaria digitata</name>
    <dbReference type="NCBI Taxonomy" id="48799"/>
    <lineage>
        <taxon>Eukaryota</taxon>
        <taxon>Metazoa</taxon>
        <taxon>Ecdysozoa</taxon>
        <taxon>Nematoda</taxon>
        <taxon>Chromadorea</taxon>
        <taxon>Rhabditida</taxon>
        <taxon>Spirurina</taxon>
        <taxon>Spiruromorpha</taxon>
        <taxon>Filarioidea</taxon>
        <taxon>Setariidae</taxon>
        <taxon>Setaria</taxon>
    </lineage>
</organism>
<dbReference type="InterPro" id="IPR052406">
    <property type="entry name" value="Chromatin_Remodeling_Comp"/>
</dbReference>
<evidence type="ECO:0000256" key="6">
    <source>
        <dbReference type="PROSITE-ProRule" id="PRU00042"/>
    </source>
</evidence>
<keyword evidence="2" id="KW-0805">Transcription regulation</keyword>
<dbReference type="WBParaSite" id="sdigi.contig61.g3297.t1">
    <property type="protein sequence ID" value="sdigi.contig61.g3297.t1"/>
    <property type="gene ID" value="sdigi.contig61.g3297"/>
</dbReference>
<keyword evidence="6" id="KW-0862">Zinc</keyword>
<dbReference type="CDD" id="cd16100">
    <property type="entry name" value="ARID"/>
    <property type="match status" value="1"/>
</dbReference>
<evidence type="ECO:0000259" key="8">
    <source>
        <dbReference type="PROSITE" id="PS50157"/>
    </source>
</evidence>
<evidence type="ECO:0000313" key="12">
    <source>
        <dbReference type="WBParaSite" id="sdigi.contig61.g3297.t1"/>
    </source>
</evidence>
<dbReference type="Gene3D" id="3.30.160.60">
    <property type="entry name" value="Classic Zinc Finger"/>
    <property type="match status" value="1"/>
</dbReference>
<evidence type="ECO:0000313" key="11">
    <source>
        <dbReference type="Proteomes" id="UP000887581"/>
    </source>
</evidence>
<evidence type="ECO:0000256" key="2">
    <source>
        <dbReference type="ARBA" id="ARBA00023015"/>
    </source>
</evidence>
<evidence type="ECO:0000259" key="9">
    <source>
        <dbReference type="PROSITE" id="PS51011"/>
    </source>
</evidence>
<sequence length="1579" mass="176022">MERRKRRSSVGEYLEKLMENPDKVQRCSDFHINLRTFYKKRWNCRLKSPHVQGVEVDLFRLYDTVVSMGGWQKVSFNEKWGDIARAIGLTNGVAVAEHAVKVLYMRYLSKYEQNELVGEVDDADSDLLSSRSRSKGFSSLATADCPISTGQRQASDYFRLRPEKKEAEYDRIVKSLLSGLPNEVDFAVNVCTLLSHPGPRVLRLVAAPQIITLLVAHLGIFPDGDRAFYDLYKSWELVSGHNFVAFWSGAGITDEEVLKLIPHIKPSKVGFMVSEEESNIFCGLDTEFQPRNVVSWRVQQVLSIIRNLSFEVINKAVLAASWPLLKFLFICSNCKWSMLRTAALDALSNIACEIDLMGEESSSTNHLLLKTVSCCLHSDDKFRISELGATACYQLSRFPHAIDTLVSLATVEAVSFGPSGLIGMKVVEFHGPSQLAPPPPQNIPISQNQTVRPTSFVTSTHSTNYSSRLATPRGAASTSTPVIGDSKVEQLTAKWIRMNCVFEMGSVVPRGELYASYVDDLRHRYGALSGSVQTFTNIMRAVYPNVVLRVQSSSGSNMPVFENIRMCRLNPNMGNHENLAGKFISTNTDSHTSLVANHPLVQKMLTDNTNTPAILNGHATVTVVTTNDKKPLNETAGSIAAIVPASNLSEDVMHSNSSHLANVQPSTSSSVGHQACRTAIEVHDFILEQRHETKILRVENSRAAINTVDEKVGVSQMLNQVQSKSAVARRINGICDSRTTNNEGVVNGFDSDLGQSPGSAFGQVLNGNPSSGTKEVKPVMNVPKTVADTQMILPSTSAASIRDDDCDSLKSYASTPCSPVSAKRRRVSVCSSSRPTTSTADSDDYLCEWNGCGKHFPSASFVLYHCTKEHVGDDHSIQCHWPRCDSTVRAKWSMVTHLQDHHCNEVALKAAAKRRKEGHGLPLGPVNPERPREIVQHPGYSKNAAVEAIRRHAFNYLPRDITDDPEGPVTKSIRLTSCLILRNLARYSNDGRRLLRRHERLLSWLSLSRVESSSALAQLLAELYSQPSSSSSPSYPSSSSSPHRTYHVPTALNAWEMHFSHFLRYSLPKCIRFQDSNLILCINNRFNRIVLRTIYEALLDAWGCSERKTRDMAGKREVCYYFHHDVPNFHYGSRHPMKPQRLAALHSLVVNYGLHKEMLVLTPPRASAIEIERFHSNTSTVVEIPAFQFFMNLISRSCSDHATCEKPFRFYCPVGCLDYVDFLQRVSPRTADQYENLFSQYNIGEDCPIFDGIFEFCSIYTGATLSGVARLNHGLSDIAINWSGGLHHAKKREASGFCYVNDIVIGILELLKYHSRVLYIDIDIHHGDGVQEAFYLTDRVMTVSFHKYGNYFFPGTGDMYDVGQDTGRYYAVNVPMKEGMDDENYHSLFKPVVRAVIDCFNPSVIVLQCGADSLGCDRLGCFNLSFSGHGECVDFVRSLGIPMLAVGGGGYTLRNVARCWTYETAILVGKKDEIPDEIPNNTEYLQFFAPEFTLRPTLAKRQENQNTKEYITALKQEVLDHLRQIRHAPSVQMQEVPPDLLDPDELFSAQESPPDVLPTDNDPDGGTFFGTGSEIDHSS</sequence>
<dbReference type="Gene3D" id="1.10.150.60">
    <property type="entry name" value="ARID DNA-binding domain"/>
    <property type="match status" value="1"/>
</dbReference>
<evidence type="ECO:0000256" key="1">
    <source>
        <dbReference type="ARBA" id="ARBA00022853"/>
    </source>
</evidence>
<dbReference type="FunFam" id="3.40.800.20:FF:000024">
    <property type="entry name" value="Histone deacetylase 3"/>
    <property type="match status" value="1"/>
</dbReference>
<dbReference type="PANTHER" id="PTHR22970">
    <property type="entry name" value="AT-RICH INTERACTIVE DOMAIN-CONTAINING PROTEIN 2"/>
    <property type="match status" value="1"/>
</dbReference>
<dbReference type="SMART" id="SM00355">
    <property type="entry name" value="ZnF_C2H2"/>
    <property type="match status" value="2"/>
</dbReference>
<dbReference type="PROSITE" id="PS50157">
    <property type="entry name" value="ZINC_FINGER_C2H2_2"/>
    <property type="match status" value="1"/>
</dbReference>
<feature type="domain" description="ARID" evidence="9">
    <location>
        <begin position="24"/>
        <end position="116"/>
    </location>
</feature>
<dbReference type="PRINTS" id="PR01270">
    <property type="entry name" value="HDASUPER"/>
</dbReference>
<feature type="region of interest" description="Disordered" evidence="7">
    <location>
        <begin position="1531"/>
        <end position="1579"/>
    </location>
</feature>
<evidence type="ECO:0000256" key="3">
    <source>
        <dbReference type="ARBA" id="ARBA00023163"/>
    </source>
</evidence>
<dbReference type="SUPFAM" id="SSF46774">
    <property type="entry name" value="ARID-like"/>
    <property type="match status" value="1"/>
</dbReference>
<dbReference type="Pfam" id="PF00850">
    <property type="entry name" value="Hist_deacetyl"/>
    <property type="match status" value="1"/>
</dbReference>
<dbReference type="PROSITE" id="PS00028">
    <property type="entry name" value="ZINC_FINGER_C2H2_1"/>
    <property type="match status" value="1"/>
</dbReference>
<dbReference type="InterPro" id="IPR003150">
    <property type="entry name" value="DNA-bd_RFX"/>
</dbReference>
<dbReference type="Proteomes" id="UP000887581">
    <property type="component" value="Unplaced"/>
</dbReference>
<keyword evidence="6" id="KW-0863">Zinc-finger</keyword>
<accession>A0A915PZ20</accession>
<dbReference type="PROSITE" id="PS51526">
    <property type="entry name" value="RFX_DBD"/>
    <property type="match status" value="1"/>
</dbReference>
<dbReference type="InterPro" id="IPR001606">
    <property type="entry name" value="ARID_dom"/>
</dbReference>
<reference evidence="12" key="1">
    <citation type="submission" date="2022-11" db="UniProtKB">
        <authorList>
            <consortium name="WormBaseParasite"/>
        </authorList>
    </citation>
    <scope>IDENTIFICATION</scope>
</reference>
<keyword evidence="6" id="KW-0479">Metal-binding</keyword>
<dbReference type="GO" id="GO:0003677">
    <property type="term" value="F:DNA binding"/>
    <property type="evidence" value="ECO:0007669"/>
    <property type="project" value="InterPro"/>
</dbReference>
<dbReference type="PROSITE" id="PS51011">
    <property type="entry name" value="ARID"/>
    <property type="match status" value="1"/>
</dbReference>
<keyword evidence="11" id="KW-1185">Reference proteome</keyword>
<protein>
    <submittedName>
        <fullName evidence="12">Histone deacetylase</fullName>
    </submittedName>
</protein>
<feature type="domain" description="C2H2-type" evidence="8">
    <location>
        <begin position="845"/>
        <end position="875"/>
    </location>
</feature>
<keyword evidence="4" id="KW-0539">Nucleus</keyword>
<keyword evidence="3" id="KW-0804">Transcription</keyword>
<dbReference type="SMART" id="SM00501">
    <property type="entry name" value="BRIGHT"/>
    <property type="match status" value="1"/>
</dbReference>
<dbReference type="Pfam" id="PF02257">
    <property type="entry name" value="RFX_DNA_binding"/>
    <property type="match status" value="1"/>
</dbReference>
<dbReference type="Gene3D" id="3.40.800.20">
    <property type="entry name" value="Histone deacetylase domain"/>
    <property type="match status" value="2"/>
</dbReference>
<dbReference type="SMART" id="SM01014">
    <property type="entry name" value="ARID"/>
    <property type="match status" value="1"/>
</dbReference>